<dbReference type="Pfam" id="PF12843">
    <property type="entry name" value="QSregVF_b"/>
    <property type="match status" value="1"/>
</dbReference>
<gene>
    <name evidence="1" type="ORF">WNY58_02155</name>
</gene>
<sequence>MDLEKKHLLKLANMKMPFGKYQGRVLLDLPEEYLLWFAQKGFPHGELGSLMELMLDIRINGLESVLQPLRQTSRVPKLR</sequence>
<name>A0ABU9TN98_9GAMM</name>
<protein>
    <submittedName>
        <fullName evidence="1">DUF3820 family protein</fullName>
    </submittedName>
</protein>
<evidence type="ECO:0000313" key="1">
    <source>
        <dbReference type="EMBL" id="MEM5535185.1"/>
    </source>
</evidence>
<comment type="caution">
    <text evidence="1">The sequence shown here is derived from an EMBL/GenBank/DDBJ whole genome shotgun (WGS) entry which is preliminary data.</text>
</comment>
<organism evidence="1 2">
    <name type="scientific">Neptuniibacter pectenicola</name>
    <dbReference type="NCBI Taxonomy" id="1806669"/>
    <lineage>
        <taxon>Bacteria</taxon>
        <taxon>Pseudomonadati</taxon>
        <taxon>Pseudomonadota</taxon>
        <taxon>Gammaproteobacteria</taxon>
        <taxon>Oceanospirillales</taxon>
        <taxon>Oceanospirillaceae</taxon>
        <taxon>Neptuniibacter</taxon>
    </lineage>
</organism>
<dbReference type="EMBL" id="JBBMRA010000001">
    <property type="protein sequence ID" value="MEM5535185.1"/>
    <property type="molecule type" value="Genomic_DNA"/>
</dbReference>
<reference evidence="1 2" key="1">
    <citation type="submission" date="2024-03" db="EMBL/GenBank/DDBJ databases">
        <title>Community enrichment and isolation of bacterial strains for fucoidan degradation.</title>
        <authorList>
            <person name="Sichert A."/>
        </authorList>
    </citation>
    <scope>NUCLEOTIDE SEQUENCE [LARGE SCALE GENOMIC DNA]</scope>
    <source>
        <strain evidence="1 2">AS76</strain>
    </source>
</reference>
<evidence type="ECO:0000313" key="2">
    <source>
        <dbReference type="Proteomes" id="UP001449225"/>
    </source>
</evidence>
<dbReference type="Proteomes" id="UP001449225">
    <property type="component" value="Unassembled WGS sequence"/>
</dbReference>
<proteinExistence type="predicted"/>
<keyword evidence="2" id="KW-1185">Reference proteome</keyword>
<dbReference type="InterPro" id="IPR024530">
    <property type="entry name" value="QSregVF_b"/>
</dbReference>
<accession>A0ABU9TN98</accession>
<dbReference type="RefSeq" id="WP_075109474.1">
    <property type="nucleotide sequence ID" value="NZ_CAXBCE010000006.1"/>
</dbReference>